<dbReference type="Gene3D" id="2.60.40.420">
    <property type="entry name" value="Cupredoxins - blue copper proteins"/>
    <property type="match status" value="3"/>
</dbReference>
<evidence type="ECO:0000313" key="4">
    <source>
        <dbReference type="EMBL" id="GDY31428.1"/>
    </source>
</evidence>
<sequence>MTERITRADMPQVPGGNGMGTAPTGPASVSSPALAKYVDPLPIPPVVPANLIDFPGAAYYEMSIRQRSWQFHRDLGVARTWGYWAVNPLDRRYPVGMGYLGPTIDAHSQRPVVVRFVNQLPTSHLLRESVDVTLWENLPGVAPDPPGGRSPNTFPEFPPGNVWCTTHLHGGFVPAQFSGHPLSWFTPDGEHGPKYASWHRPRTNEAVYVYPNTQPAATLWYHDNAMAVSRLNVYAGLAGLYLVRDGIEDLLGLPRRAFEVPLLIQDRTFRPDGSLSYPAVGTSDRHPRWVPEFLGDTPVVNGRAYPFLDVEPRRYRLRVVNGSNARWYDLSFDDGSGRLPFWLIAGDQGLVTQPVRMTMMLLAPGERADVIVDFTEVAGGQVRLANSAPAPYPGGGGPELPEIMLFRVGRERSEPERSTAPDRLAPPPIPPLVAAPGVRVRDVVLGEDADPVTGDTLHALLNQRWFFEPVEEEPRAGTTEVWQFANLTAAALPVHLDLVRFQVLDRRVLDVPRYTAACLRWAAAGRNRATRPRVGDYVRGAPVPPAPEEAGWKDTVKTYGGMVTRVIATFDVPHAVFGHPATGTRLPAEYTYRCSTLERQDNEMMRPFRVVDPSS</sequence>
<dbReference type="SUPFAM" id="SSF49503">
    <property type="entry name" value="Cupredoxins"/>
    <property type="match status" value="3"/>
</dbReference>
<comment type="caution">
    <text evidence="4">The sequence shown here is derived from an EMBL/GenBank/DDBJ whole genome shotgun (WGS) entry which is preliminary data.</text>
</comment>
<proteinExistence type="inferred from homology"/>
<dbReference type="Pfam" id="PF07731">
    <property type="entry name" value="Cu-oxidase_2"/>
    <property type="match status" value="1"/>
</dbReference>
<dbReference type="GO" id="GO:0005507">
    <property type="term" value="F:copper ion binding"/>
    <property type="evidence" value="ECO:0007669"/>
    <property type="project" value="InterPro"/>
</dbReference>
<dbReference type="InterPro" id="IPR011706">
    <property type="entry name" value="Cu-oxidase_C"/>
</dbReference>
<accession>A0A4D4J9T2</accession>
<dbReference type="Proteomes" id="UP000298860">
    <property type="component" value="Unassembled WGS sequence"/>
</dbReference>
<evidence type="ECO:0000256" key="2">
    <source>
        <dbReference type="SAM" id="MobiDB-lite"/>
    </source>
</evidence>
<dbReference type="OrthoDB" id="345021at2"/>
<evidence type="ECO:0000259" key="3">
    <source>
        <dbReference type="Pfam" id="PF07731"/>
    </source>
</evidence>
<dbReference type="PANTHER" id="PTHR48267:SF1">
    <property type="entry name" value="BILIRUBIN OXIDASE"/>
    <property type="match status" value="1"/>
</dbReference>
<evidence type="ECO:0000256" key="1">
    <source>
        <dbReference type="ARBA" id="ARBA00010609"/>
    </source>
</evidence>
<dbReference type="InterPro" id="IPR008972">
    <property type="entry name" value="Cupredoxin"/>
</dbReference>
<dbReference type="CDD" id="cd13844">
    <property type="entry name" value="CuRO_1_BOD_CotA_like"/>
    <property type="match status" value="1"/>
</dbReference>
<dbReference type="InterPro" id="IPR045087">
    <property type="entry name" value="Cu-oxidase_fam"/>
</dbReference>
<dbReference type="CDD" id="cd13868">
    <property type="entry name" value="CuRO_2_CotA_like"/>
    <property type="match status" value="1"/>
</dbReference>
<dbReference type="RefSeq" id="WP_137814507.1">
    <property type="nucleotide sequence ID" value="NZ_BJFL01000014.1"/>
</dbReference>
<protein>
    <submittedName>
        <fullName evidence="4">Spore coat protein A</fullName>
    </submittedName>
</protein>
<comment type="similarity">
    <text evidence="1">Belongs to the multicopper oxidase family.</text>
</comment>
<gene>
    <name evidence="4" type="primary">cotA_1</name>
    <name evidence="4" type="ORF">GTS_30610</name>
</gene>
<dbReference type="EMBL" id="BJFL01000014">
    <property type="protein sequence ID" value="GDY31428.1"/>
    <property type="molecule type" value="Genomic_DNA"/>
</dbReference>
<name>A0A4D4J9T2_9PSEU</name>
<keyword evidence="5" id="KW-1185">Reference proteome</keyword>
<feature type="domain" description="Plastocyanin-like" evidence="3">
    <location>
        <begin position="475"/>
        <end position="612"/>
    </location>
</feature>
<feature type="region of interest" description="Disordered" evidence="2">
    <location>
        <begin position="1"/>
        <end position="27"/>
    </location>
</feature>
<dbReference type="PANTHER" id="PTHR48267">
    <property type="entry name" value="CUPREDOXIN SUPERFAMILY PROTEIN"/>
    <property type="match status" value="1"/>
</dbReference>
<evidence type="ECO:0000313" key="5">
    <source>
        <dbReference type="Proteomes" id="UP000298860"/>
    </source>
</evidence>
<organism evidence="4 5">
    <name type="scientific">Gandjariella thermophila</name>
    <dbReference type="NCBI Taxonomy" id="1931992"/>
    <lineage>
        <taxon>Bacteria</taxon>
        <taxon>Bacillati</taxon>
        <taxon>Actinomycetota</taxon>
        <taxon>Actinomycetes</taxon>
        <taxon>Pseudonocardiales</taxon>
        <taxon>Pseudonocardiaceae</taxon>
        <taxon>Gandjariella</taxon>
    </lineage>
</organism>
<dbReference type="AlphaFoldDB" id="A0A4D4J9T2"/>
<reference evidence="5" key="1">
    <citation type="submission" date="2019-04" db="EMBL/GenBank/DDBJ databases">
        <title>Draft genome sequence of Pseudonocardiaceae bacterium SL3-2-4.</title>
        <authorList>
            <person name="Ningsih F."/>
            <person name="Yokota A."/>
            <person name="Sakai Y."/>
            <person name="Nanatani K."/>
            <person name="Yabe S."/>
            <person name="Oetari A."/>
            <person name="Sjamsuridzal W."/>
        </authorList>
    </citation>
    <scope>NUCLEOTIDE SEQUENCE [LARGE SCALE GENOMIC DNA]</scope>
    <source>
        <strain evidence="5">SL3-2-4</strain>
    </source>
</reference>
<dbReference type="GO" id="GO:0016491">
    <property type="term" value="F:oxidoreductase activity"/>
    <property type="evidence" value="ECO:0007669"/>
    <property type="project" value="InterPro"/>
</dbReference>
<keyword evidence="4" id="KW-0167">Capsid protein</keyword>
<keyword evidence="4" id="KW-0946">Virion</keyword>